<sequence length="104" mass="11724">MKIGVEIKIDVTKLDKIKFFKGEKGTYCTMTTFIDVDIKDQYGNNGFITQSLTKEERQNNIQAPIIGNNRVFFNDSVSQPEQPAPSTHSEPQPATDILDDDVPF</sequence>
<organism evidence="2">
    <name type="scientific">marine sediment metagenome</name>
    <dbReference type="NCBI Taxonomy" id="412755"/>
    <lineage>
        <taxon>unclassified sequences</taxon>
        <taxon>metagenomes</taxon>
        <taxon>ecological metagenomes</taxon>
    </lineage>
</organism>
<reference evidence="2" key="1">
    <citation type="journal article" date="2014" name="Front. Microbiol.">
        <title>High frequency of phylogenetically diverse reductive dehalogenase-homologous genes in deep subseafloor sedimentary metagenomes.</title>
        <authorList>
            <person name="Kawai M."/>
            <person name="Futagami T."/>
            <person name="Toyoda A."/>
            <person name="Takaki Y."/>
            <person name="Nishi S."/>
            <person name="Hori S."/>
            <person name="Arai W."/>
            <person name="Tsubouchi T."/>
            <person name="Morono Y."/>
            <person name="Uchiyama I."/>
            <person name="Ito T."/>
            <person name="Fujiyama A."/>
            <person name="Inagaki F."/>
            <person name="Takami H."/>
        </authorList>
    </citation>
    <scope>NUCLEOTIDE SEQUENCE</scope>
    <source>
        <strain evidence="2">Expedition CK06-06</strain>
    </source>
</reference>
<accession>X1SCZ8</accession>
<evidence type="ECO:0000256" key="1">
    <source>
        <dbReference type="SAM" id="MobiDB-lite"/>
    </source>
</evidence>
<name>X1SCZ8_9ZZZZ</name>
<comment type="caution">
    <text evidence="2">The sequence shown here is derived from an EMBL/GenBank/DDBJ whole genome shotgun (WGS) entry which is preliminary data.</text>
</comment>
<dbReference type="EMBL" id="BARW01019058">
    <property type="protein sequence ID" value="GAI90853.1"/>
    <property type="molecule type" value="Genomic_DNA"/>
</dbReference>
<feature type="region of interest" description="Disordered" evidence="1">
    <location>
        <begin position="75"/>
        <end position="104"/>
    </location>
</feature>
<dbReference type="AlphaFoldDB" id="X1SCZ8"/>
<feature type="compositionally biased region" description="Polar residues" evidence="1">
    <location>
        <begin position="75"/>
        <end position="92"/>
    </location>
</feature>
<gene>
    <name evidence="2" type="ORF">S12H4_32491</name>
</gene>
<protein>
    <submittedName>
        <fullName evidence="2">Uncharacterized protein</fullName>
    </submittedName>
</protein>
<evidence type="ECO:0000313" key="2">
    <source>
        <dbReference type="EMBL" id="GAI90853.1"/>
    </source>
</evidence>
<proteinExistence type="predicted"/>